<evidence type="ECO:0000256" key="5">
    <source>
        <dbReference type="ARBA" id="ARBA00023136"/>
    </source>
</evidence>
<evidence type="ECO:0000313" key="8">
    <source>
        <dbReference type="Proteomes" id="UP000009881"/>
    </source>
</evidence>
<feature type="transmembrane region" description="Helical" evidence="6">
    <location>
        <begin position="63"/>
        <end position="81"/>
    </location>
</feature>
<comment type="caution">
    <text evidence="7">The sequence shown here is derived from an EMBL/GenBank/DDBJ whole genome shotgun (WGS) entry which is preliminary data.</text>
</comment>
<evidence type="ECO:0000256" key="3">
    <source>
        <dbReference type="ARBA" id="ARBA00022692"/>
    </source>
</evidence>
<dbReference type="eggNOG" id="COG4603">
    <property type="taxonomic scope" value="Bacteria"/>
</dbReference>
<feature type="transmembrane region" description="Helical" evidence="6">
    <location>
        <begin position="93"/>
        <end position="109"/>
    </location>
</feature>
<keyword evidence="5 6" id="KW-0472">Membrane</keyword>
<feature type="transmembrane region" description="Helical" evidence="6">
    <location>
        <begin position="198"/>
        <end position="216"/>
    </location>
</feature>
<comment type="subcellular location">
    <subcellularLocation>
        <location evidence="1">Cell membrane</location>
        <topology evidence="1">Multi-pass membrane protein</topology>
    </subcellularLocation>
</comment>
<evidence type="ECO:0000256" key="6">
    <source>
        <dbReference type="SAM" id="Phobius"/>
    </source>
</evidence>
<evidence type="ECO:0000256" key="4">
    <source>
        <dbReference type="ARBA" id="ARBA00022989"/>
    </source>
</evidence>
<dbReference type="GO" id="GO:0005886">
    <property type="term" value="C:plasma membrane"/>
    <property type="evidence" value="ECO:0007669"/>
    <property type="project" value="UniProtKB-SubCell"/>
</dbReference>
<dbReference type="Proteomes" id="UP000009881">
    <property type="component" value="Unassembled WGS sequence"/>
</dbReference>
<feature type="transmembrane region" description="Helical" evidence="6">
    <location>
        <begin position="147"/>
        <end position="165"/>
    </location>
</feature>
<dbReference type="OrthoDB" id="9809785at2"/>
<dbReference type="GO" id="GO:0022857">
    <property type="term" value="F:transmembrane transporter activity"/>
    <property type="evidence" value="ECO:0007669"/>
    <property type="project" value="InterPro"/>
</dbReference>
<reference evidence="7 8" key="1">
    <citation type="journal article" date="2013" name="Genome Announc.">
        <title>Draft Genome Sequence of an Alphaproteobacterium, Caenispirillum salinarum AK4(T), Isolated from a Solar Saltern.</title>
        <authorList>
            <person name="Khatri I."/>
            <person name="Singh A."/>
            <person name="Korpole S."/>
            <person name="Pinnaka A.K."/>
            <person name="Subramanian S."/>
        </authorList>
    </citation>
    <scope>NUCLEOTIDE SEQUENCE [LARGE SCALE GENOMIC DNA]</scope>
    <source>
        <strain evidence="7 8">AK4</strain>
    </source>
</reference>
<feature type="transmembrane region" description="Helical" evidence="6">
    <location>
        <begin position="319"/>
        <end position="343"/>
    </location>
</feature>
<keyword evidence="2" id="KW-1003">Cell membrane</keyword>
<dbReference type="InterPro" id="IPR001851">
    <property type="entry name" value="ABC_transp_permease"/>
</dbReference>
<accession>K9GZM1</accession>
<dbReference type="RefSeq" id="WP_009540182.1">
    <property type="nucleotide sequence ID" value="NZ_ANHY01000007.1"/>
</dbReference>
<feature type="transmembrane region" description="Helical" evidence="6">
    <location>
        <begin position="279"/>
        <end position="307"/>
    </location>
</feature>
<protein>
    <submittedName>
        <fullName evidence="7">Putative permease from ABC transporter</fullName>
    </submittedName>
</protein>
<feature type="transmembrane region" description="Helical" evidence="6">
    <location>
        <begin position="115"/>
        <end position="138"/>
    </location>
</feature>
<gene>
    <name evidence="7" type="ORF">C882_4074</name>
</gene>
<keyword evidence="4 6" id="KW-1133">Transmembrane helix</keyword>
<keyword evidence="8" id="KW-1185">Reference proteome</keyword>
<dbReference type="PANTHER" id="PTHR47089:SF1">
    <property type="entry name" value="GUANOSINE ABC TRANSPORTER PERMEASE PROTEIN NUPP"/>
    <property type="match status" value="1"/>
</dbReference>
<evidence type="ECO:0000256" key="2">
    <source>
        <dbReference type="ARBA" id="ARBA00022475"/>
    </source>
</evidence>
<evidence type="ECO:0000256" key="1">
    <source>
        <dbReference type="ARBA" id="ARBA00004651"/>
    </source>
</evidence>
<dbReference type="STRING" id="1238182.C882_4074"/>
<feature type="transmembrane region" description="Helical" evidence="6">
    <location>
        <begin position="246"/>
        <end position="267"/>
    </location>
</feature>
<organism evidence="7 8">
    <name type="scientific">Caenispirillum salinarum AK4</name>
    <dbReference type="NCBI Taxonomy" id="1238182"/>
    <lineage>
        <taxon>Bacteria</taxon>
        <taxon>Pseudomonadati</taxon>
        <taxon>Pseudomonadota</taxon>
        <taxon>Alphaproteobacteria</taxon>
        <taxon>Rhodospirillales</taxon>
        <taxon>Novispirillaceae</taxon>
        <taxon>Caenispirillum</taxon>
    </lineage>
</organism>
<dbReference type="CDD" id="cd06580">
    <property type="entry name" value="TM_PBP1_transp_TpRbsC_like"/>
    <property type="match status" value="1"/>
</dbReference>
<feature type="transmembrane region" description="Helical" evidence="6">
    <location>
        <begin position="21"/>
        <end position="43"/>
    </location>
</feature>
<name>K9GZM1_9PROT</name>
<sequence>MRPSLELRSHTPRSILYLTPVIAALLTAFSGGVLFAALGYPPLEALYAFFIQPLTSLNGLAEIGVKATPLVLIGIGLSIGFRGNVWNIGAEGQLTLGAICGGAVALAFYDVEGVWLLPLMVIAGTLGGMAWGAIPALLKTRFNASEILVSLMLTYVATLFLSYLVHGPLMDPEGFNFPQSRLFHDSALLPTLIPFTRLHLGAAIALFIVVAGWFVMARTLIGFQVKVIGLTPAAGGYAGFSQKKVVWMAFLTSGGLAGMAGLFEVAGPIGQLSPSVSPGYGFTAIIVAFLGRLHPVGILLAGLLMALSYLGGEVVQIELGLPLAITGVFQGMLLFFLLGADLFTRYRLRWNRSPAAGTAAGAARPAEAREEAA</sequence>
<dbReference type="AlphaFoldDB" id="K9GZM1"/>
<dbReference type="PANTHER" id="PTHR47089">
    <property type="entry name" value="ABC TRANSPORTER, PERMEASE PROTEIN"/>
    <property type="match status" value="1"/>
</dbReference>
<dbReference type="Pfam" id="PF02653">
    <property type="entry name" value="BPD_transp_2"/>
    <property type="match status" value="1"/>
</dbReference>
<keyword evidence="3 6" id="KW-0812">Transmembrane</keyword>
<dbReference type="EMBL" id="ANHY01000007">
    <property type="protein sequence ID" value="EKV30737.1"/>
    <property type="molecule type" value="Genomic_DNA"/>
</dbReference>
<evidence type="ECO:0000313" key="7">
    <source>
        <dbReference type="EMBL" id="EKV30737.1"/>
    </source>
</evidence>
<dbReference type="PATRIC" id="fig|1238182.3.peg.1736"/>
<proteinExistence type="predicted"/>